<dbReference type="InterPro" id="IPR059226">
    <property type="entry name" value="Choice_anch_Q_dom"/>
</dbReference>
<evidence type="ECO:0000313" key="8">
    <source>
        <dbReference type="EMBL" id="MBD2757142.1"/>
    </source>
</evidence>
<dbReference type="InterPro" id="IPR011050">
    <property type="entry name" value="Pectin_lyase_fold/virulence"/>
</dbReference>
<evidence type="ECO:0000313" key="9">
    <source>
        <dbReference type="Proteomes" id="UP000653797"/>
    </source>
</evidence>
<evidence type="ECO:0000256" key="3">
    <source>
        <dbReference type="ARBA" id="ARBA00004613"/>
    </source>
</evidence>
<keyword evidence="7" id="KW-0998">Cell outer membrane</keyword>
<gene>
    <name evidence="8" type="ORF">IC230_29965</name>
</gene>
<keyword evidence="4" id="KW-0964">Secreted</keyword>
<name>A0A927B8I2_9BACT</name>
<dbReference type="Gene3D" id="2.60.40.10">
    <property type="entry name" value="Immunoglobulins"/>
    <property type="match status" value="1"/>
</dbReference>
<proteinExistence type="predicted"/>
<keyword evidence="9" id="KW-1185">Reference proteome</keyword>
<dbReference type="GO" id="GO:0005576">
    <property type="term" value="C:extracellular region"/>
    <property type="evidence" value="ECO:0007669"/>
    <property type="project" value="UniProtKB-SubCell"/>
</dbReference>
<evidence type="ECO:0000256" key="7">
    <source>
        <dbReference type="ARBA" id="ARBA00023237"/>
    </source>
</evidence>
<dbReference type="EMBL" id="JACXAA010000017">
    <property type="protein sequence ID" value="MBD2757142.1"/>
    <property type="molecule type" value="Genomic_DNA"/>
</dbReference>
<dbReference type="InterPro" id="IPR035986">
    <property type="entry name" value="PKD_dom_sf"/>
</dbReference>
<dbReference type="NCBIfam" id="TIGR01376">
    <property type="entry name" value="POMP_repeat"/>
    <property type="match status" value="1"/>
</dbReference>
<comment type="caution">
    <text evidence="8">The sequence shown here is derived from an EMBL/GenBank/DDBJ whole genome shotgun (WGS) entry which is preliminary data.</text>
</comment>
<dbReference type="RefSeq" id="WP_191042761.1">
    <property type="nucleotide sequence ID" value="NZ_JACXAA010000017.1"/>
</dbReference>
<protein>
    <recommendedName>
        <fullName evidence="10">Ig-like domain-containing protein</fullName>
    </recommendedName>
</protein>
<keyword evidence="5" id="KW-0732">Signal</keyword>
<dbReference type="Proteomes" id="UP000653797">
    <property type="component" value="Unassembled WGS sequence"/>
</dbReference>
<evidence type="ECO:0000256" key="4">
    <source>
        <dbReference type="ARBA" id="ARBA00022525"/>
    </source>
</evidence>
<dbReference type="GO" id="GO:0009279">
    <property type="term" value="C:cell outer membrane"/>
    <property type="evidence" value="ECO:0007669"/>
    <property type="project" value="UniProtKB-SubCell"/>
</dbReference>
<dbReference type="SUPFAM" id="SSF49299">
    <property type="entry name" value="PKD domain"/>
    <property type="match status" value="1"/>
</dbReference>
<evidence type="ECO:0000256" key="1">
    <source>
        <dbReference type="ARBA" id="ARBA00004196"/>
    </source>
</evidence>
<evidence type="ECO:0000256" key="6">
    <source>
        <dbReference type="ARBA" id="ARBA00023136"/>
    </source>
</evidence>
<sequence>MRTQLFPIRLLLGVLFGLIMFGAQAQPIRYVKPTASGLGDGSSWANASADLQAMINASTSGNQVWVAAGTYTPNTTGLSDPRNAAFSLKNNVSVLGGFTGVSGSEGNINARTASPSSTTLSGDIGTLDSPSDNCYHVFYHNNNGLNNTAILDGVVIAMGNANGTSSGYDVRGGGMFNFGSGPTVNQCQFVGNSASGGGGIYCQTAGEKTKLTACSFVSNVGTQGGAILTYDTQTLINCYFSQNSASSLGGAIASASNLPLINCTFRDNRSPNGAVLAGTAGVATLTNCILWNNGSPFINLGGYTINASYCLISPGVTGYTNNGNNLSPTQSPFDNATGPELLPCAPAVDAGDETANATTTDVLGNTRKVRTIDMGAAEFAGTPYTVSVTALATPNTVCVGSPSSLQATASGSLNGPYTYTWTAPAGASLSSTNLNPTSATATTAGVASFSILVSDAVGCRATGSVNVTVNALPTATLTNNGPLSCAQPSVTLTASGGTSYTFTNGSGTVLGTSGATTTRSVTTAGTYSVRVANANGCVSTTSTTVISNTTTPTANILTPVSATLTCTTTALSLTATGGGTYRWENATTSAVRSVTTAGTYSVTVTSPNGCTATDSQVINVNSTLAATLGASSSTALVGSTISLSATGGSAYLWTAPAGASLSSPATSSAVSVSLTTPGLKTFAVVVTQGSCSQSLTVGVNAIQPPDLTVLLYARPTLVYGTAPFGVVVDVVETNGVASSGPITVKITKDAKMSLSLNGALTSVEGRSVQNGLWSLGSDASYYILTTSQSISGGNKLSVGLTGQLAAGSTTGMINCSATVVGGGESRTTNNIDADKIEYFQQ</sequence>
<dbReference type="AlphaFoldDB" id="A0A927B8I2"/>
<keyword evidence="6" id="KW-0472">Membrane</keyword>
<evidence type="ECO:0008006" key="10">
    <source>
        <dbReference type="Google" id="ProtNLM"/>
    </source>
</evidence>
<evidence type="ECO:0000256" key="5">
    <source>
        <dbReference type="ARBA" id="ARBA00022729"/>
    </source>
</evidence>
<organism evidence="8 9">
    <name type="scientific">Spirosoma validum</name>
    <dbReference type="NCBI Taxonomy" id="2771355"/>
    <lineage>
        <taxon>Bacteria</taxon>
        <taxon>Pseudomonadati</taxon>
        <taxon>Bacteroidota</taxon>
        <taxon>Cytophagia</taxon>
        <taxon>Cytophagales</taxon>
        <taxon>Cytophagaceae</taxon>
        <taxon>Spirosoma</taxon>
    </lineage>
</organism>
<dbReference type="InterPro" id="IPR013783">
    <property type="entry name" value="Ig-like_fold"/>
</dbReference>
<dbReference type="CDD" id="cd00146">
    <property type="entry name" value="PKD"/>
    <property type="match status" value="1"/>
</dbReference>
<reference evidence="8" key="1">
    <citation type="submission" date="2020-09" db="EMBL/GenBank/DDBJ databases">
        <authorList>
            <person name="Kim M.K."/>
        </authorList>
    </citation>
    <scope>NUCLEOTIDE SEQUENCE</scope>
    <source>
        <strain evidence="8">BT704</strain>
    </source>
</reference>
<comment type="subcellular location">
    <subcellularLocation>
        <location evidence="1">Cell envelope</location>
    </subcellularLocation>
    <subcellularLocation>
        <location evidence="2">Cell outer membrane</location>
    </subcellularLocation>
    <subcellularLocation>
        <location evidence="3">Secreted</location>
    </subcellularLocation>
</comment>
<dbReference type="SUPFAM" id="SSF51126">
    <property type="entry name" value="Pectin lyase-like"/>
    <property type="match status" value="1"/>
</dbReference>
<dbReference type="InterPro" id="IPR003368">
    <property type="entry name" value="POMP_repeat"/>
</dbReference>
<accession>A0A927B8I2</accession>
<dbReference type="NCBIfam" id="NF041518">
    <property type="entry name" value="choice_anch_Q"/>
    <property type="match status" value="1"/>
</dbReference>
<evidence type="ECO:0000256" key="2">
    <source>
        <dbReference type="ARBA" id="ARBA00004442"/>
    </source>
</evidence>